<dbReference type="SUPFAM" id="SSF56112">
    <property type="entry name" value="Protein kinase-like (PK-like)"/>
    <property type="match status" value="1"/>
</dbReference>
<dbReference type="eggNOG" id="ENOG502QUXI">
    <property type="taxonomic scope" value="Eukaryota"/>
</dbReference>
<dbReference type="SUPFAM" id="SSF53448">
    <property type="entry name" value="Nucleotide-diphospho-sugar transferases"/>
    <property type="match status" value="1"/>
</dbReference>
<dbReference type="Proteomes" id="UP000008743">
    <property type="component" value="Unassembled WGS sequence"/>
</dbReference>
<evidence type="ECO:0000313" key="3">
    <source>
        <dbReference type="Proteomes" id="UP000008743"/>
    </source>
</evidence>
<protein>
    <recommendedName>
        <fullName evidence="1">Nucleotidyl transferase domain-containing protein</fullName>
    </recommendedName>
</protein>
<dbReference type="Gene3D" id="3.90.550.10">
    <property type="entry name" value="Spore Coat Polysaccharide Biosynthesis Protein SpsA, Chain A"/>
    <property type="match status" value="1"/>
</dbReference>
<name>A0A0D2WPY4_CAPO3</name>
<gene>
    <name evidence="2" type="ORF">CAOG_003776</name>
</gene>
<dbReference type="SUPFAM" id="SSF56784">
    <property type="entry name" value="HAD-like"/>
    <property type="match status" value="1"/>
</dbReference>
<evidence type="ECO:0000259" key="1">
    <source>
        <dbReference type="Pfam" id="PF00483"/>
    </source>
</evidence>
<proteinExistence type="predicted"/>
<accession>A0A0D2WPY4</accession>
<dbReference type="PhylomeDB" id="A0A0D2WPY4"/>
<dbReference type="OrthoDB" id="10259470at2759"/>
<evidence type="ECO:0000313" key="2">
    <source>
        <dbReference type="EMBL" id="KJE92888.1"/>
    </source>
</evidence>
<reference evidence="3" key="1">
    <citation type="submission" date="2011-02" db="EMBL/GenBank/DDBJ databases">
        <title>The Genome Sequence of Capsaspora owczarzaki ATCC 30864.</title>
        <authorList>
            <person name="Russ C."/>
            <person name="Cuomo C."/>
            <person name="Burger G."/>
            <person name="Gray M.W."/>
            <person name="Holland P.W.H."/>
            <person name="King N."/>
            <person name="Lang F.B.F."/>
            <person name="Roger A.J."/>
            <person name="Ruiz-Trillo I."/>
            <person name="Young S.K."/>
            <person name="Zeng Q."/>
            <person name="Gargeya S."/>
            <person name="Alvarado L."/>
            <person name="Berlin A."/>
            <person name="Chapman S.B."/>
            <person name="Chen Z."/>
            <person name="Freedman E."/>
            <person name="Gellesch M."/>
            <person name="Goldberg J."/>
            <person name="Griggs A."/>
            <person name="Gujja S."/>
            <person name="Heilman E."/>
            <person name="Heiman D."/>
            <person name="Howarth C."/>
            <person name="Mehta T."/>
            <person name="Neiman D."/>
            <person name="Pearson M."/>
            <person name="Roberts A."/>
            <person name="Saif S."/>
            <person name="Shea T."/>
            <person name="Shenoy N."/>
            <person name="Sisk P."/>
            <person name="Stolte C."/>
            <person name="Sykes S."/>
            <person name="White J."/>
            <person name="Yandava C."/>
            <person name="Haas B."/>
            <person name="Nusbaum C."/>
            <person name="Birren B."/>
        </authorList>
    </citation>
    <scope>NUCLEOTIDE SEQUENCE</scope>
    <source>
        <strain evidence="3">ATCC 30864</strain>
    </source>
</reference>
<dbReference type="InterPro" id="IPR023214">
    <property type="entry name" value="HAD_sf"/>
</dbReference>
<dbReference type="InterPro" id="IPR029044">
    <property type="entry name" value="Nucleotide-diphossugar_trans"/>
</dbReference>
<feature type="domain" description="Nucleotidyl transferase" evidence="1">
    <location>
        <begin position="4"/>
        <end position="238"/>
    </location>
</feature>
<dbReference type="InterPro" id="IPR036412">
    <property type="entry name" value="HAD-like_sf"/>
</dbReference>
<sequence length="684" mass="77716">MNIIIPMGGIGSRFERDNYRFPKPLINIVGHPMLYWLLDNLSIDRSNDVIWMAVMTSVENIFHFKKRVCKQYPKHRINVVTLDFETRGPAETVFVVLQHMKPDDLKRRTICLDCDTIYFSDVLADFRRLDPGVNASFCFEDKIGQPVFSYIAMDDQQNILDIKEKMPISTWANTGAYGFASGELLKQFCVEQLDTSVDSTGEYYTSAIIRLMLSQKQPFKGVNVSDFYCVGSPDQLTDFLHNIRIGKIKSPRTMRFCFDLDNTLLTYPLVEGDYTSCQPMEKNIQLVRELKAAGHYIIISTARRMKTHGGNVGAVIKDIGWITLNALETNQIPYDELHFGKPHADIYVDDLAVNAFSDTEKELGWSLITSGRDSSVPARQLGVIEARNFNKVTFVDNYVIKSSHNDIIRGERFFYEHMPADIAHLFPRLLESSTEQKTNIVTIKLEQVKGVTYSHLSINRCLTDGRLLKLLRALHALHSSQGHPGDRPDPATLDLYQNYAPKVRARYAKSRAIYDAIDPVGVKAAFDTIVAALDNYEAEKLAVYSHVIHGDPVFSNVLLKSDGNLVMIDMRGQLGGHVTMQGDRNYDLAKLYQSLWGYDFVLLDKEDNADDEALLAHLRHIFLQFVTEKYAQESAPSIYYLDILTASLYLSLIPLHDAHHRQFFGLCQKVLAHSEQYRPASLAK</sequence>
<dbReference type="InterPro" id="IPR011009">
    <property type="entry name" value="Kinase-like_dom_sf"/>
</dbReference>
<dbReference type="InterPro" id="IPR005835">
    <property type="entry name" value="NTP_transferase_dom"/>
</dbReference>
<keyword evidence="3" id="KW-1185">Reference proteome</keyword>
<dbReference type="EMBL" id="KE346364">
    <property type="protein sequence ID" value="KJE92888.1"/>
    <property type="molecule type" value="Genomic_DNA"/>
</dbReference>
<dbReference type="Pfam" id="PF00483">
    <property type="entry name" value="NTP_transferase"/>
    <property type="match status" value="1"/>
</dbReference>
<dbReference type="OMA" id="DYSTCPP"/>
<organism evidence="2 3">
    <name type="scientific">Capsaspora owczarzaki (strain ATCC 30864)</name>
    <dbReference type="NCBI Taxonomy" id="595528"/>
    <lineage>
        <taxon>Eukaryota</taxon>
        <taxon>Filasterea</taxon>
        <taxon>Capsaspora</taxon>
    </lineage>
</organism>
<dbReference type="Gene3D" id="3.40.50.1000">
    <property type="entry name" value="HAD superfamily/HAD-like"/>
    <property type="match status" value="1"/>
</dbReference>
<dbReference type="RefSeq" id="XP_004363504.1">
    <property type="nucleotide sequence ID" value="XM_004363447.2"/>
</dbReference>
<dbReference type="AlphaFoldDB" id="A0A0D2WPY4"/>
<dbReference type="InParanoid" id="A0A0D2WPY4"/>